<comment type="caution">
    <text evidence="2">The sequence shown here is derived from an EMBL/GenBank/DDBJ whole genome shotgun (WGS) entry which is preliminary data.</text>
</comment>
<evidence type="ECO:0000256" key="1">
    <source>
        <dbReference type="SAM" id="Phobius"/>
    </source>
</evidence>
<reference evidence="2 3" key="1">
    <citation type="journal article" date="2013" name="Genome Announc.">
        <title>First draft genome sequence from a member of the genus agrococcus, isolated from modern microbialites.</title>
        <authorList>
            <person name="White R.A.III."/>
            <person name="Grassa C.J."/>
            <person name="Suttle C.A."/>
        </authorList>
    </citation>
    <scope>NUCLEOTIDE SEQUENCE [LARGE SCALE GENOMIC DNA]</scope>
    <source>
        <strain evidence="2 3">RW1</strain>
    </source>
</reference>
<evidence type="ECO:0000313" key="2">
    <source>
        <dbReference type="EMBL" id="ERG64449.1"/>
    </source>
</evidence>
<name>U1LPU5_9MICO</name>
<sequence>MGLANPIPPSEQKREAIRGVLPVMLAPVVLNAPGFLLRDVGRVTTTSACPEAVAVCHPRYAERVLAVIDVLAVAAPLIVLVTIASTLALTALARRSVIVSLLGMALAAAAVTAHVELAIVNAER</sequence>
<proteinExistence type="predicted"/>
<keyword evidence="1" id="KW-0812">Transmembrane</keyword>
<keyword evidence="1" id="KW-1133">Transmembrane helix</keyword>
<organism evidence="2 3">
    <name type="scientific">Agrococcus pavilionensis RW1</name>
    <dbReference type="NCBI Taxonomy" id="1330458"/>
    <lineage>
        <taxon>Bacteria</taxon>
        <taxon>Bacillati</taxon>
        <taxon>Actinomycetota</taxon>
        <taxon>Actinomycetes</taxon>
        <taxon>Micrococcales</taxon>
        <taxon>Microbacteriaceae</taxon>
        <taxon>Agrococcus</taxon>
    </lineage>
</organism>
<evidence type="ECO:0000313" key="3">
    <source>
        <dbReference type="Proteomes" id="UP000016462"/>
    </source>
</evidence>
<feature type="transmembrane region" description="Helical" evidence="1">
    <location>
        <begin position="64"/>
        <end position="91"/>
    </location>
</feature>
<gene>
    <name evidence="2" type="ORF">L332_08300</name>
</gene>
<dbReference type="AlphaFoldDB" id="U1LPU5"/>
<accession>U1LPU5</accession>
<dbReference type="Proteomes" id="UP000016462">
    <property type="component" value="Unassembled WGS sequence"/>
</dbReference>
<keyword evidence="1" id="KW-0472">Membrane</keyword>
<dbReference type="EMBL" id="ASHR01000021">
    <property type="protein sequence ID" value="ERG64449.1"/>
    <property type="molecule type" value="Genomic_DNA"/>
</dbReference>
<feature type="transmembrane region" description="Helical" evidence="1">
    <location>
        <begin position="97"/>
        <end position="120"/>
    </location>
</feature>
<dbReference type="RefSeq" id="WP_021010338.1">
    <property type="nucleotide sequence ID" value="NZ_ASHR01000021.1"/>
</dbReference>
<keyword evidence="3" id="KW-1185">Reference proteome</keyword>
<protein>
    <submittedName>
        <fullName evidence="2">Uncharacterized protein</fullName>
    </submittedName>
</protein>